<dbReference type="Proteomes" id="UP000593972">
    <property type="component" value="Plasmid pLPCN-1"/>
</dbReference>
<dbReference type="Proteomes" id="UP000284716">
    <property type="component" value="Unassembled WGS sequence"/>
</dbReference>
<protein>
    <submittedName>
        <fullName evidence="3">Uncharacterized protein</fullName>
    </submittedName>
</protein>
<evidence type="ECO:0000313" key="6">
    <source>
        <dbReference type="Proteomes" id="UP000284716"/>
    </source>
</evidence>
<gene>
    <name evidence="3" type="ORF">FAM18157_00123</name>
    <name evidence="4" type="ORF">FAM6012_00312</name>
    <name evidence="2" type="ORF">HCJ88_15105</name>
    <name evidence="1" type="ORF">RF672_15610</name>
</gene>
<organism evidence="3 6">
    <name type="scientific">Lacticaseibacillus paracasei</name>
    <name type="common">Lactobacillus paracasei</name>
    <dbReference type="NCBI Taxonomy" id="1597"/>
    <lineage>
        <taxon>Bacteria</taxon>
        <taxon>Bacillati</taxon>
        <taxon>Bacillota</taxon>
        <taxon>Bacilli</taxon>
        <taxon>Lactobacillales</taxon>
        <taxon>Lactobacillaceae</taxon>
        <taxon>Lacticaseibacillus</taxon>
    </lineage>
</organism>
<reference evidence="2 7" key="2">
    <citation type="submission" date="2020-03" db="EMBL/GenBank/DDBJ databases">
        <title>Complete genome sequence of Lactobacillus paracasei strain NFFJ04, isolated from animal feed.</title>
        <authorList>
            <person name="Jung J.Y."/>
        </authorList>
    </citation>
    <scope>NUCLEOTIDE SEQUENCE [LARGE SCALE GENOMIC DNA]</scope>
    <source>
        <strain evidence="2 7">NFFJ04</strain>
        <plasmid evidence="2 7">pLPCN-1</plasmid>
    </source>
</reference>
<dbReference type="EMBL" id="LKGI01000028">
    <property type="protein sequence ID" value="RNE33370.1"/>
    <property type="molecule type" value="Genomic_DNA"/>
</dbReference>
<evidence type="ECO:0000313" key="4">
    <source>
        <dbReference type="EMBL" id="RNE33370.1"/>
    </source>
</evidence>
<dbReference type="Proteomes" id="UP001268544">
    <property type="component" value="Unassembled WGS sequence"/>
</dbReference>
<reference evidence="1" key="4">
    <citation type="submission" date="2024-03" db="EMBL/GenBank/DDBJ databases">
        <title>Lacticaseibacillus paracasei KCKM 0992.</title>
        <authorList>
            <person name="Kim T.W."/>
        </authorList>
    </citation>
    <scope>NUCLEOTIDE SEQUENCE</scope>
    <source>
        <strain evidence="1">KCKM 0992</strain>
    </source>
</reference>
<keyword evidence="2" id="KW-0614">Plasmid</keyword>
<evidence type="ECO:0000313" key="1">
    <source>
        <dbReference type="EMBL" id="MDR7625966.1"/>
    </source>
</evidence>
<reference evidence="8" key="3">
    <citation type="submission" date="2023-07" db="EMBL/GenBank/DDBJ databases">
        <title>Lacticaseibacillus paracasei KCKM 0992.</title>
        <authorList>
            <person name="Kim T.W."/>
        </authorList>
    </citation>
    <scope>NUCLEOTIDE SEQUENCE [LARGE SCALE GENOMIC DNA]</scope>
    <source>
        <strain evidence="8">KCKM 0992</strain>
    </source>
</reference>
<dbReference type="Proteomes" id="UP000284123">
    <property type="component" value="Unassembled WGS sequence"/>
</dbReference>
<dbReference type="RefSeq" id="WP_016370452.1">
    <property type="nucleotide sequence ID" value="NZ_CP012188.1"/>
</dbReference>
<dbReference type="AlphaFoldDB" id="A0A422M948"/>
<dbReference type="EMBL" id="CP050501">
    <property type="protein sequence ID" value="QOP57113.1"/>
    <property type="molecule type" value="Genomic_DNA"/>
</dbReference>
<name>A0A422M948_LACPA</name>
<sequence>MTVNKNNQRYQITLTPEEKQQLKALCQVTKERPSTLVRRLIATEKRLYDSGFLPSYNSKTEK</sequence>
<dbReference type="EMBL" id="JAVKVH010000003">
    <property type="protein sequence ID" value="MDR7625966.1"/>
    <property type="molecule type" value="Genomic_DNA"/>
</dbReference>
<accession>A0A422M948</accession>
<evidence type="ECO:0000313" key="5">
    <source>
        <dbReference type="Proteomes" id="UP000284123"/>
    </source>
</evidence>
<geneLocation type="plasmid" evidence="2 7">
    <name>pLPCN-1</name>
</geneLocation>
<evidence type="ECO:0000313" key="3">
    <source>
        <dbReference type="EMBL" id="RND84691.1"/>
    </source>
</evidence>
<evidence type="ECO:0000313" key="7">
    <source>
        <dbReference type="Proteomes" id="UP000593972"/>
    </source>
</evidence>
<evidence type="ECO:0000313" key="2">
    <source>
        <dbReference type="EMBL" id="QOP57113.1"/>
    </source>
</evidence>
<reference evidence="5 6" key="1">
    <citation type="journal article" date="2018" name="Front. Microbiol.">
        <title>Conversion of Methionine to Cysteine in Lactobacillus paracasei Depends on the Highly Mobile cysK-ctl-cysE Gene Cluster.</title>
        <authorList>
            <person name="Wuthrich D."/>
            <person name="Irmler S."/>
            <person name="Berthoud H."/>
            <person name="Guggenbuhl B."/>
            <person name="Eugster E."/>
            <person name="Bruggmann R."/>
        </authorList>
    </citation>
    <scope>NUCLEOTIDE SEQUENCE [LARGE SCALE GENOMIC DNA]</scope>
    <source>
        <strain evidence="3 6">FAM18157</strain>
        <strain evidence="4 5">FAM6012</strain>
    </source>
</reference>
<dbReference type="EMBL" id="LKFS01000012">
    <property type="protein sequence ID" value="RND84691.1"/>
    <property type="molecule type" value="Genomic_DNA"/>
</dbReference>
<evidence type="ECO:0000313" key="8">
    <source>
        <dbReference type="Proteomes" id="UP001268544"/>
    </source>
</evidence>
<proteinExistence type="predicted"/>